<dbReference type="EMBL" id="QGGL01000018">
    <property type="protein sequence ID" value="PWK07037.1"/>
    <property type="molecule type" value="Genomic_DNA"/>
</dbReference>
<dbReference type="Proteomes" id="UP000245634">
    <property type="component" value="Unassembled WGS sequence"/>
</dbReference>
<organism evidence="1 2">
    <name type="scientific">Tumebacillus permanentifrigoris</name>
    <dbReference type="NCBI Taxonomy" id="378543"/>
    <lineage>
        <taxon>Bacteria</taxon>
        <taxon>Bacillati</taxon>
        <taxon>Bacillota</taxon>
        <taxon>Bacilli</taxon>
        <taxon>Bacillales</taxon>
        <taxon>Alicyclobacillaceae</taxon>
        <taxon>Tumebacillus</taxon>
    </lineage>
</organism>
<reference evidence="1 2" key="1">
    <citation type="submission" date="2018-05" db="EMBL/GenBank/DDBJ databases">
        <title>Genomic Encyclopedia of Type Strains, Phase IV (KMG-IV): sequencing the most valuable type-strain genomes for metagenomic binning, comparative biology and taxonomic classification.</title>
        <authorList>
            <person name="Goeker M."/>
        </authorList>
    </citation>
    <scope>NUCLEOTIDE SEQUENCE [LARGE SCALE GENOMIC DNA]</scope>
    <source>
        <strain evidence="1 2">DSM 18773</strain>
    </source>
</reference>
<dbReference type="RefSeq" id="WP_109690770.1">
    <property type="nucleotide sequence ID" value="NZ_QGGL01000018.1"/>
</dbReference>
<accession>A0A316D472</accession>
<keyword evidence="2" id="KW-1185">Reference proteome</keyword>
<comment type="caution">
    <text evidence="1">The sequence shown here is derived from an EMBL/GenBank/DDBJ whole genome shotgun (WGS) entry which is preliminary data.</text>
</comment>
<evidence type="ECO:0000313" key="1">
    <source>
        <dbReference type="EMBL" id="PWK07037.1"/>
    </source>
</evidence>
<gene>
    <name evidence="1" type="ORF">C7459_118111</name>
</gene>
<protein>
    <recommendedName>
        <fullName evidence="3">RiboL-PSP-HEPN domain-containing protein</fullName>
    </recommendedName>
</protein>
<evidence type="ECO:0008006" key="3">
    <source>
        <dbReference type="Google" id="ProtNLM"/>
    </source>
</evidence>
<name>A0A316D472_9BACL</name>
<proteinExistence type="predicted"/>
<dbReference type="AlphaFoldDB" id="A0A316D472"/>
<sequence>MNEELKDITKIIVNEFSVRLMQNYDNTALLINACYVSANSYAELRGEKNISTTGGIPVKYRLSQKIEDDLETIFSRIDMVHAYKTTAIDKVIKDYFITTISIVDAFLEELYKLLIKFKDNQADEDKIVRRINSMWTNDNFRIYVLNSGLLKQDRGMLAKNYPISIWFDTYDEFRIIRNCVVHSGGQLTEKQRSKLAEIVERVPHRVSVCNLAIDWNEVILHPDFMYFIRMFTFDFLHYLGSCVVGNIE</sequence>
<evidence type="ECO:0000313" key="2">
    <source>
        <dbReference type="Proteomes" id="UP000245634"/>
    </source>
</evidence>
<dbReference type="OrthoDB" id="1493588at2"/>